<dbReference type="Pfam" id="PF02812">
    <property type="entry name" value="ELFV_dehydrog_N"/>
    <property type="match status" value="1"/>
</dbReference>
<evidence type="ECO:0000256" key="5">
    <source>
        <dbReference type="PIRNR" id="PIRNR000185"/>
    </source>
</evidence>
<evidence type="ECO:0000313" key="9">
    <source>
        <dbReference type="Proteomes" id="UP000029443"/>
    </source>
</evidence>
<evidence type="ECO:0000256" key="2">
    <source>
        <dbReference type="ARBA" id="ARBA00006382"/>
    </source>
</evidence>
<evidence type="ECO:0000256" key="4">
    <source>
        <dbReference type="ARBA" id="ARBA00048584"/>
    </source>
</evidence>
<dbReference type="Gene3D" id="3.40.50.720">
    <property type="entry name" value="NAD(P)-binding Rossmann-like Domain"/>
    <property type="match status" value="1"/>
</dbReference>
<comment type="catalytic activity">
    <reaction evidence="4">
        <text>L-glutamate + NADP(+) + H2O = 2-oxoglutarate + NH4(+) + NADPH + H(+)</text>
        <dbReference type="Rhea" id="RHEA:11612"/>
        <dbReference type="ChEBI" id="CHEBI:15377"/>
        <dbReference type="ChEBI" id="CHEBI:15378"/>
        <dbReference type="ChEBI" id="CHEBI:16810"/>
        <dbReference type="ChEBI" id="CHEBI:28938"/>
        <dbReference type="ChEBI" id="CHEBI:29985"/>
        <dbReference type="ChEBI" id="CHEBI:57783"/>
        <dbReference type="ChEBI" id="CHEBI:58349"/>
        <dbReference type="EC" id="1.4.1.4"/>
    </reaction>
</comment>
<evidence type="ECO:0000256" key="3">
    <source>
        <dbReference type="ARBA" id="ARBA00023002"/>
    </source>
</evidence>
<dbReference type="EMBL" id="ARXU01000014">
    <property type="protein sequence ID" value="KGD60145.1"/>
    <property type="molecule type" value="Genomic_DNA"/>
</dbReference>
<dbReference type="InterPro" id="IPR033922">
    <property type="entry name" value="NAD_bind_Glu_DH"/>
</dbReference>
<proteinExistence type="inferred from homology"/>
<dbReference type="PANTHER" id="PTHR11606">
    <property type="entry name" value="GLUTAMATE DEHYDROGENASE"/>
    <property type="match status" value="1"/>
</dbReference>
<accession>A0ABR4W9T3</accession>
<dbReference type="InterPro" id="IPR014362">
    <property type="entry name" value="Glu_DH"/>
</dbReference>
<evidence type="ECO:0000259" key="7">
    <source>
        <dbReference type="SMART" id="SM00839"/>
    </source>
</evidence>
<gene>
    <name evidence="8" type="ORF">T9A_02903</name>
</gene>
<protein>
    <recommendedName>
        <fullName evidence="5">Glutamate dehydrogenase</fullName>
    </recommendedName>
</protein>
<dbReference type="Pfam" id="PF00208">
    <property type="entry name" value="ELFV_dehydrog"/>
    <property type="match status" value="1"/>
</dbReference>
<dbReference type="InterPro" id="IPR033524">
    <property type="entry name" value="Glu/Leu/Phe/Val_DH_AS"/>
</dbReference>
<dbReference type="InterPro" id="IPR046346">
    <property type="entry name" value="Aminoacid_DH-like_N_sf"/>
</dbReference>
<dbReference type="PANTHER" id="PTHR11606:SF13">
    <property type="entry name" value="GLUTAMATE DEHYDROGENASE 1, MITOCHONDRIAL"/>
    <property type="match status" value="1"/>
</dbReference>
<dbReference type="PROSITE" id="PS00074">
    <property type="entry name" value="GLFV_DEHYDROGENASE"/>
    <property type="match status" value="1"/>
</dbReference>
<dbReference type="CDD" id="cd01076">
    <property type="entry name" value="NAD_bind_1_Glu_DH"/>
    <property type="match status" value="1"/>
</dbReference>
<evidence type="ECO:0000256" key="6">
    <source>
        <dbReference type="RuleBase" id="RU004417"/>
    </source>
</evidence>
<dbReference type="PRINTS" id="PR00082">
    <property type="entry name" value="GLFDHDRGNASE"/>
</dbReference>
<comment type="similarity">
    <text evidence="2 5 6">Belongs to the Glu/Leu/Phe/Val dehydrogenases family.</text>
</comment>
<dbReference type="SMART" id="SM00839">
    <property type="entry name" value="ELFV_dehydrog"/>
    <property type="match status" value="1"/>
</dbReference>
<sequence>MSDSKFAQQGMSFRESVEHMVDHAIGIMGLDAGMGNAMKVCQSVVQVSFPVEINGKAEIFTGWRATHSDHRLPSKGGIRYAPIVDQDEVEALAALMTYKCAIVDVPFGGSKGGLVIDPKKYERHHLEAITRRFARELINKGYLSPSQNVPAPDMGTGPQEMGWMVDTYKQMFPNDINYMGALTGKPVEHGGVRGRNEATGRGVQYALRELFRHPEEIKRAGLSGSLSGKRVIVQGLGNVGYHAAHFLETEDDCLITTIIERDGAIINEDGLNVGAVRQHIVESGGVKGFPGAEYLEDGIKALERECDILIPAALEGVITTENAPRIQASLIAEAANGPITFEADRILRERGVEIIPDAYCNAGGVIVSYFEWIRNLNHVRFGRLDKRFHEARGQHVIDAIEQATDTKVPEHIVKELARGADEFDLVRSGLDDSMRLALQEIIRTRNTNPKIDDYRMAAYVIAIEKVSRHYRDIGF</sequence>
<feature type="domain" description="Glutamate/phenylalanine/leucine/valine/L-tryptophan dehydrogenase C-terminal" evidence="7">
    <location>
        <begin position="192"/>
        <end position="474"/>
    </location>
</feature>
<evidence type="ECO:0000313" key="8">
    <source>
        <dbReference type="EMBL" id="KGD60145.1"/>
    </source>
</evidence>
<dbReference type="SUPFAM" id="SSF51735">
    <property type="entry name" value="NAD(P)-binding Rossmann-fold domains"/>
    <property type="match status" value="1"/>
</dbReference>
<organism evidence="8 9">
    <name type="scientific">Alcanivorax jadensis T9</name>
    <dbReference type="NCBI Taxonomy" id="1177181"/>
    <lineage>
        <taxon>Bacteria</taxon>
        <taxon>Pseudomonadati</taxon>
        <taxon>Pseudomonadota</taxon>
        <taxon>Gammaproteobacteria</taxon>
        <taxon>Oceanospirillales</taxon>
        <taxon>Alcanivoracaceae</taxon>
        <taxon>Alcanivorax</taxon>
    </lineage>
</organism>
<dbReference type="SUPFAM" id="SSF53223">
    <property type="entry name" value="Aminoacid dehydrogenase-like, N-terminal domain"/>
    <property type="match status" value="1"/>
</dbReference>
<dbReference type="PIRSF" id="PIRSF000185">
    <property type="entry name" value="Glu_DH"/>
    <property type="match status" value="1"/>
</dbReference>
<dbReference type="InterPro" id="IPR006097">
    <property type="entry name" value="Glu/Leu/Phe/Val/Trp_DH_dimer"/>
</dbReference>
<comment type="function">
    <text evidence="1">Catalyzes the reversible oxidative deamination of glutamate to alpha-ketoglutarate and ammonia.</text>
</comment>
<keyword evidence="3 5" id="KW-0560">Oxidoreductase</keyword>
<dbReference type="InterPro" id="IPR006095">
    <property type="entry name" value="Glu/Leu/Phe/Val/Trp_DH"/>
</dbReference>
<evidence type="ECO:0000256" key="1">
    <source>
        <dbReference type="ARBA" id="ARBA00003868"/>
    </source>
</evidence>
<reference evidence="8 9" key="1">
    <citation type="submission" date="2012-09" db="EMBL/GenBank/DDBJ databases">
        <title>Genome Sequence of alkane-degrading Bacterium Alcanivorax jadensis T9.</title>
        <authorList>
            <person name="Lai Q."/>
            <person name="Shao Z."/>
        </authorList>
    </citation>
    <scope>NUCLEOTIDE SEQUENCE [LARGE SCALE GENOMIC DNA]</scope>
    <source>
        <strain evidence="8 9">T9</strain>
    </source>
</reference>
<dbReference type="Proteomes" id="UP000029443">
    <property type="component" value="Unassembled WGS sequence"/>
</dbReference>
<comment type="caution">
    <text evidence="8">The sequence shown here is derived from an EMBL/GenBank/DDBJ whole genome shotgun (WGS) entry which is preliminary data.</text>
</comment>
<dbReference type="Gene3D" id="3.40.50.10860">
    <property type="entry name" value="Leucine Dehydrogenase, chain A, domain 1"/>
    <property type="match status" value="1"/>
</dbReference>
<dbReference type="RefSeq" id="WP_035249874.1">
    <property type="nucleotide sequence ID" value="NZ_ARXU01000014.1"/>
</dbReference>
<dbReference type="InterPro" id="IPR006096">
    <property type="entry name" value="Glu/Leu/Phe/Val/Trp_DH_C"/>
</dbReference>
<dbReference type="InterPro" id="IPR036291">
    <property type="entry name" value="NAD(P)-bd_dom_sf"/>
</dbReference>
<keyword evidence="9" id="KW-1185">Reference proteome</keyword>
<name>A0ABR4W9T3_9GAMM</name>